<name>A0AAV4TJE4_CAEEX</name>
<organism evidence="2 3">
    <name type="scientific">Caerostris extrusa</name>
    <name type="common">Bark spider</name>
    <name type="synonym">Caerostris bankana</name>
    <dbReference type="NCBI Taxonomy" id="172846"/>
    <lineage>
        <taxon>Eukaryota</taxon>
        <taxon>Metazoa</taxon>
        <taxon>Ecdysozoa</taxon>
        <taxon>Arthropoda</taxon>
        <taxon>Chelicerata</taxon>
        <taxon>Arachnida</taxon>
        <taxon>Araneae</taxon>
        <taxon>Araneomorphae</taxon>
        <taxon>Entelegynae</taxon>
        <taxon>Araneoidea</taxon>
        <taxon>Araneidae</taxon>
        <taxon>Caerostris</taxon>
    </lineage>
</organism>
<feature type="region of interest" description="Disordered" evidence="1">
    <location>
        <begin position="54"/>
        <end position="73"/>
    </location>
</feature>
<reference evidence="2 3" key="1">
    <citation type="submission" date="2021-06" db="EMBL/GenBank/DDBJ databases">
        <title>Caerostris extrusa draft genome.</title>
        <authorList>
            <person name="Kono N."/>
            <person name="Arakawa K."/>
        </authorList>
    </citation>
    <scope>NUCLEOTIDE SEQUENCE [LARGE SCALE GENOMIC DNA]</scope>
</reference>
<evidence type="ECO:0000313" key="2">
    <source>
        <dbReference type="EMBL" id="GIY45536.1"/>
    </source>
</evidence>
<comment type="caution">
    <text evidence="2">The sequence shown here is derived from an EMBL/GenBank/DDBJ whole genome shotgun (WGS) entry which is preliminary data.</text>
</comment>
<accession>A0AAV4TJE4</accession>
<dbReference type="AlphaFoldDB" id="A0AAV4TJE4"/>
<evidence type="ECO:0000256" key="1">
    <source>
        <dbReference type="SAM" id="MobiDB-lite"/>
    </source>
</evidence>
<keyword evidence="3" id="KW-1185">Reference proteome</keyword>
<evidence type="ECO:0000313" key="3">
    <source>
        <dbReference type="Proteomes" id="UP001054945"/>
    </source>
</evidence>
<gene>
    <name evidence="2" type="ORF">CEXT_207791</name>
</gene>
<proteinExistence type="predicted"/>
<dbReference type="EMBL" id="BPLR01011283">
    <property type="protein sequence ID" value="GIY45536.1"/>
    <property type="molecule type" value="Genomic_DNA"/>
</dbReference>
<dbReference type="Proteomes" id="UP001054945">
    <property type="component" value="Unassembled WGS sequence"/>
</dbReference>
<protein>
    <submittedName>
        <fullName evidence="2">Uncharacterized protein</fullName>
    </submittedName>
</protein>
<sequence>MPNKVRPMHYDQPQIHYRFIELSVSMLTQLNSVIKVPEPNSLCNYVPRASTPRVKLSRPQLGPPSLTDTSHATEWPRSEYCSDSRYYYYFSRSAFDN</sequence>